<accession>A0A4S2KJZ0</accession>
<feature type="chain" id="PRO_5020521032" description="DUF4773 domain-containing protein" evidence="1">
    <location>
        <begin position="20"/>
        <end position="317"/>
    </location>
</feature>
<proteinExistence type="predicted"/>
<dbReference type="PANTHER" id="PTHR36299">
    <property type="entry name" value="AGAP008005-PA"/>
    <property type="match status" value="1"/>
</dbReference>
<dbReference type="EMBL" id="QBLH01002088">
    <property type="protein sequence ID" value="TGZ49862.1"/>
    <property type="molecule type" value="Genomic_DNA"/>
</dbReference>
<sequence>MRAACWLLLIIVFAQLCSRLESRVEEGFTTGRIVSSELEDFSQSQEDLEQFKALLKQTTNSSTSGNSTVTATRQPCQCGGGVCGCCSRIVYGQKACVNVSYDPDEFSFTAKIMMNDRVLYTRTVSGKNPRPICVPVPRLPIRACVRFYNIYFQGRNIHLLCVNFTYQRNGLNVDVTLSSDTISTRTVTNFKAFQFCVYVPGCLFSTASITACLRLDIYAKKQLWQINYDCISISMMLPIIPTNNTVRMTDTDVIAETSTAESSQSSMTEPMTAMPSSEMAIVQTSEMNGVETSGGSEEPEDITEMFEIISNISTPIK</sequence>
<evidence type="ECO:0000256" key="1">
    <source>
        <dbReference type="SAM" id="SignalP"/>
    </source>
</evidence>
<dbReference type="PANTHER" id="PTHR36299:SF4">
    <property type="entry name" value="GH07892P-RELATED"/>
    <property type="match status" value="1"/>
</dbReference>
<name>A0A4S2KJZ0_9HYME</name>
<gene>
    <name evidence="3" type="ORF">DBV15_09474</name>
</gene>
<comment type="caution">
    <text evidence="3">The sequence shown here is derived from an EMBL/GenBank/DDBJ whole genome shotgun (WGS) entry which is preliminary data.</text>
</comment>
<dbReference type="Pfam" id="PF15998">
    <property type="entry name" value="DUF4773"/>
    <property type="match status" value="1"/>
</dbReference>
<protein>
    <recommendedName>
        <fullName evidence="2">DUF4773 domain-containing protein</fullName>
    </recommendedName>
</protein>
<dbReference type="InterPro" id="IPR031941">
    <property type="entry name" value="DUF4773"/>
</dbReference>
<organism evidence="3 4">
    <name type="scientific">Temnothorax longispinosus</name>
    <dbReference type="NCBI Taxonomy" id="300112"/>
    <lineage>
        <taxon>Eukaryota</taxon>
        <taxon>Metazoa</taxon>
        <taxon>Ecdysozoa</taxon>
        <taxon>Arthropoda</taxon>
        <taxon>Hexapoda</taxon>
        <taxon>Insecta</taxon>
        <taxon>Pterygota</taxon>
        <taxon>Neoptera</taxon>
        <taxon>Endopterygota</taxon>
        <taxon>Hymenoptera</taxon>
        <taxon>Apocrita</taxon>
        <taxon>Aculeata</taxon>
        <taxon>Formicoidea</taxon>
        <taxon>Formicidae</taxon>
        <taxon>Myrmicinae</taxon>
        <taxon>Temnothorax</taxon>
    </lineage>
</organism>
<dbReference type="Proteomes" id="UP000310200">
    <property type="component" value="Unassembled WGS sequence"/>
</dbReference>
<keyword evidence="4" id="KW-1185">Reference proteome</keyword>
<feature type="domain" description="DUF4773" evidence="2">
    <location>
        <begin position="75"/>
        <end position="164"/>
    </location>
</feature>
<evidence type="ECO:0000313" key="4">
    <source>
        <dbReference type="Proteomes" id="UP000310200"/>
    </source>
</evidence>
<keyword evidence="1" id="KW-0732">Signal</keyword>
<feature type="signal peptide" evidence="1">
    <location>
        <begin position="1"/>
        <end position="19"/>
    </location>
</feature>
<reference evidence="3 4" key="1">
    <citation type="journal article" date="2019" name="Philos. Trans. R. Soc. Lond., B, Biol. Sci.">
        <title>Ant behaviour and brain gene expression of defending hosts depend on the ecological success of the intruding social parasite.</title>
        <authorList>
            <person name="Kaur R."/>
            <person name="Stoldt M."/>
            <person name="Jongepier E."/>
            <person name="Feldmeyer B."/>
            <person name="Menzel F."/>
            <person name="Bornberg-Bauer E."/>
            <person name="Foitzik S."/>
        </authorList>
    </citation>
    <scope>NUCLEOTIDE SEQUENCE [LARGE SCALE GENOMIC DNA]</scope>
    <source>
        <tissue evidence="3">Whole body</tissue>
    </source>
</reference>
<dbReference type="AlphaFoldDB" id="A0A4S2KJZ0"/>
<evidence type="ECO:0000313" key="3">
    <source>
        <dbReference type="EMBL" id="TGZ49862.1"/>
    </source>
</evidence>
<evidence type="ECO:0000259" key="2">
    <source>
        <dbReference type="Pfam" id="PF15998"/>
    </source>
</evidence>